<dbReference type="InParanoid" id="A0A1X7UVA1"/>
<reference evidence="1" key="1">
    <citation type="submission" date="2017-05" db="UniProtKB">
        <authorList>
            <consortium name="EnsemblMetazoa"/>
        </authorList>
    </citation>
    <scope>IDENTIFICATION</scope>
</reference>
<dbReference type="EnsemblMetazoa" id="Aqu2.1.31312_001">
    <property type="protein sequence ID" value="Aqu2.1.31312_001"/>
    <property type="gene ID" value="Aqu2.1.31312"/>
</dbReference>
<accession>A0A1X7UVA1</accession>
<protein>
    <submittedName>
        <fullName evidence="1">Uncharacterized protein</fullName>
    </submittedName>
</protein>
<proteinExistence type="predicted"/>
<dbReference type="STRING" id="400682.A0A1X7UVA1"/>
<dbReference type="AlphaFoldDB" id="A0A1X7UVA1"/>
<evidence type="ECO:0000313" key="1">
    <source>
        <dbReference type="EnsemblMetazoa" id="Aqu2.1.31312_001"/>
    </source>
</evidence>
<organism evidence="1">
    <name type="scientific">Amphimedon queenslandica</name>
    <name type="common">Sponge</name>
    <dbReference type="NCBI Taxonomy" id="400682"/>
    <lineage>
        <taxon>Eukaryota</taxon>
        <taxon>Metazoa</taxon>
        <taxon>Porifera</taxon>
        <taxon>Demospongiae</taxon>
        <taxon>Heteroscleromorpha</taxon>
        <taxon>Haplosclerida</taxon>
        <taxon>Niphatidae</taxon>
        <taxon>Amphimedon</taxon>
    </lineage>
</organism>
<sequence length="128" mass="15621">MVGVFSTKNTRKLLRMWHIDGAWCKALNDHINDKQQRIEIYHQLRVLLLKREETKFVLQLQQLMSFLHNTHDDFYKYFNRQYVQHIHEWATCYRVGTIVNTNMYTESFHRQLKVVYFLVASRIIMLTN</sequence>
<dbReference type="OrthoDB" id="10031901at2759"/>
<name>A0A1X7UVA1_AMPQE</name>